<evidence type="ECO:0000313" key="1">
    <source>
        <dbReference type="EMBL" id="KAK3922590.1"/>
    </source>
</evidence>
<dbReference type="EMBL" id="JAHWGI010001099">
    <property type="protein sequence ID" value="KAK3922590.1"/>
    <property type="molecule type" value="Genomic_DNA"/>
</dbReference>
<comment type="caution">
    <text evidence="1">The sequence shown here is derived from an EMBL/GenBank/DDBJ whole genome shotgun (WGS) entry which is preliminary data.</text>
</comment>
<sequence length="105" mass="11831">MYVLVYWIFVVRVNRKLFLQNDITKQKLFGTMQTPTKKMEAESRILVELPNIQHLCPVSTKENNEMHLLGAKSTLAAQHGSGIGVVQPVATPSQEQISQCLSYQS</sequence>
<name>A0AAE1HL65_9NEOP</name>
<evidence type="ECO:0000313" key="2">
    <source>
        <dbReference type="Proteomes" id="UP001219518"/>
    </source>
</evidence>
<gene>
    <name evidence="1" type="ORF">KUF71_012047</name>
</gene>
<protein>
    <submittedName>
        <fullName evidence="1">Dynein heavy chain 12, axonemal</fullName>
    </submittedName>
</protein>
<accession>A0AAE1HL65</accession>
<reference evidence="1" key="1">
    <citation type="submission" date="2021-07" db="EMBL/GenBank/DDBJ databases">
        <authorList>
            <person name="Catto M.A."/>
            <person name="Jacobson A."/>
            <person name="Kennedy G."/>
            <person name="Labadie P."/>
            <person name="Hunt B.G."/>
            <person name="Srinivasan R."/>
        </authorList>
    </citation>
    <scope>NUCLEOTIDE SEQUENCE</scope>
    <source>
        <strain evidence="1">PL_HMW_Pooled</strain>
        <tissue evidence="1">Head</tissue>
    </source>
</reference>
<proteinExistence type="predicted"/>
<dbReference type="AlphaFoldDB" id="A0AAE1HL65"/>
<organism evidence="1 2">
    <name type="scientific">Frankliniella fusca</name>
    <dbReference type="NCBI Taxonomy" id="407009"/>
    <lineage>
        <taxon>Eukaryota</taxon>
        <taxon>Metazoa</taxon>
        <taxon>Ecdysozoa</taxon>
        <taxon>Arthropoda</taxon>
        <taxon>Hexapoda</taxon>
        <taxon>Insecta</taxon>
        <taxon>Pterygota</taxon>
        <taxon>Neoptera</taxon>
        <taxon>Paraneoptera</taxon>
        <taxon>Thysanoptera</taxon>
        <taxon>Terebrantia</taxon>
        <taxon>Thripoidea</taxon>
        <taxon>Thripidae</taxon>
        <taxon>Frankliniella</taxon>
    </lineage>
</organism>
<keyword evidence="2" id="KW-1185">Reference proteome</keyword>
<reference evidence="1" key="2">
    <citation type="journal article" date="2023" name="BMC Genomics">
        <title>Pest status, molecular evolution, and epigenetic factors derived from the genome assembly of Frankliniella fusca, a thysanopteran phytovirus vector.</title>
        <authorList>
            <person name="Catto M.A."/>
            <person name="Labadie P.E."/>
            <person name="Jacobson A.L."/>
            <person name="Kennedy G.G."/>
            <person name="Srinivasan R."/>
            <person name="Hunt B.G."/>
        </authorList>
    </citation>
    <scope>NUCLEOTIDE SEQUENCE</scope>
    <source>
        <strain evidence="1">PL_HMW_Pooled</strain>
    </source>
</reference>
<dbReference type="Proteomes" id="UP001219518">
    <property type="component" value="Unassembled WGS sequence"/>
</dbReference>